<keyword evidence="4 5" id="KW-0808">Transferase</keyword>
<dbReference type="AlphaFoldDB" id="A0A1M6A9C2"/>
<protein>
    <submittedName>
        <fullName evidence="5">Glycosyltransferase, GT2 family</fullName>
    </submittedName>
</protein>
<reference evidence="6" key="1">
    <citation type="submission" date="2016-11" db="EMBL/GenBank/DDBJ databases">
        <authorList>
            <person name="Varghese N."/>
            <person name="Submissions S."/>
        </authorList>
    </citation>
    <scope>NUCLEOTIDE SEQUENCE [LARGE SCALE GENOMIC DNA]</scope>
    <source>
        <strain evidence="6">DSM 3071</strain>
    </source>
</reference>
<name>A0A1M6A9C2_BUTFI</name>
<dbReference type="RefSeq" id="WP_073388842.1">
    <property type="nucleotide sequence ID" value="NZ_FQXK01000026.1"/>
</dbReference>
<keyword evidence="3" id="KW-0328">Glycosyltransferase</keyword>
<evidence type="ECO:0000256" key="4">
    <source>
        <dbReference type="ARBA" id="ARBA00022679"/>
    </source>
</evidence>
<proteinExistence type="inferred from homology"/>
<dbReference type="Proteomes" id="UP000184278">
    <property type="component" value="Unassembled WGS sequence"/>
</dbReference>
<gene>
    <name evidence="5" type="ORF">SAMN02745229_02920</name>
</gene>
<evidence type="ECO:0000313" key="6">
    <source>
        <dbReference type="Proteomes" id="UP000184278"/>
    </source>
</evidence>
<dbReference type="InterPro" id="IPR029044">
    <property type="entry name" value="Nucleotide-diphossugar_trans"/>
</dbReference>
<evidence type="ECO:0000313" key="5">
    <source>
        <dbReference type="EMBL" id="SHI33037.1"/>
    </source>
</evidence>
<dbReference type="GeneID" id="89511320"/>
<dbReference type="PANTHER" id="PTHR43179">
    <property type="entry name" value="RHAMNOSYLTRANSFERASE WBBL"/>
    <property type="match status" value="1"/>
</dbReference>
<dbReference type="Gene3D" id="3.90.550.10">
    <property type="entry name" value="Spore Coat Polysaccharide Biosynthesis Protein SpsA, Chain A"/>
    <property type="match status" value="1"/>
</dbReference>
<comment type="pathway">
    <text evidence="1">Cell wall biogenesis; cell wall polysaccharide biosynthesis.</text>
</comment>
<dbReference type="PANTHER" id="PTHR43179:SF12">
    <property type="entry name" value="GALACTOFURANOSYLTRANSFERASE GLFT2"/>
    <property type="match status" value="1"/>
</dbReference>
<evidence type="ECO:0000256" key="3">
    <source>
        <dbReference type="ARBA" id="ARBA00022676"/>
    </source>
</evidence>
<evidence type="ECO:0000256" key="2">
    <source>
        <dbReference type="ARBA" id="ARBA00006739"/>
    </source>
</evidence>
<organism evidence="5 6">
    <name type="scientific">Butyrivibrio fibrisolvens DSM 3071</name>
    <dbReference type="NCBI Taxonomy" id="1121131"/>
    <lineage>
        <taxon>Bacteria</taxon>
        <taxon>Bacillati</taxon>
        <taxon>Bacillota</taxon>
        <taxon>Clostridia</taxon>
        <taxon>Lachnospirales</taxon>
        <taxon>Lachnospiraceae</taxon>
        <taxon>Butyrivibrio</taxon>
    </lineage>
</organism>
<evidence type="ECO:0000256" key="1">
    <source>
        <dbReference type="ARBA" id="ARBA00004776"/>
    </source>
</evidence>
<dbReference type="OrthoDB" id="9813495at2"/>
<dbReference type="STRING" id="1121131.SAMN02745229_02920"/>
<accession>A0A1M6A9C2</accession>
<comment type="similarity">
    <text evidence="2">Belongs to the glycosyltransferase 2 family.</text>
</comment>
<keyword evidence="6" id="KW-1185">Reference proteome</keyword>
<dbReference type="EMBL" id="FQXK01000026">
    <property type="protein sequence ID" value="SHI33037.1"/>
    <property type="molecule type" value="Genomic_DNA"/>
</dbReference>
<dbReference type="GO" id="GO:0016757">
    <property type="term" value="F:glycosyltransferase activity"/>
    <property type="evidence" value="ECO:0007669"/>
    <property type="project" value="UniProtKB-KW"/>
</dbReference>
<sequence>MECQTKHNYSMILVDYNTIAATVCYIKYCKDALISKGNIEYIIVDNSEDASGFEYLKQHYELSPVKEMDKGQIYSFELEGISVYYYATYENLGYAKGNNLGAELSYSLFGDSILVFSNNDILFEGKLNLDIAGDKFTKDVVVVGPDILEGDKHLNPMYKKSIVNCLYGNMIKTLRNKIEDHYTFSGCFWFFDSALFEQVGGFDPNTFLYFEEYIIEERIRRADLKMVYCPEVTVIHDHDYKKETPQHFEKVSRLFLKSLCYYAREYKGVSNIKMGFIKYPYLIILKLFVLLKHIL</sequence>
<dbReference type="SUPFAM" id="SSF53448">
    <property type="entry name" value="Nucleotide-diphospho-sugar transferases"/>
    <property type="match status" value="1"/>
</dbReference>